<keyword evidence="3 8" id="KW-0805">Transcription regulation</keyword>
<feature type="coiled-coil region" evidence="8">
    <location>
        <begin position="16"/>
        <end position="73"/>
    </location>
</feature>
<evidence type="ECO:0000256" key="9">
    <source>
        <dbReference type="RuleBase" id="RU000556"/>
    </source>
</evidence>
<evidence type="ECO:0000256" key="1">
    <source>
        <dbReference type="ARBA" id="ARBA00008213"/>
    </source>
</evidence>
<evidence type="ECO:0000256" key="7">
    <source>
        <dbReference type="ARBA" id="ARBA00030776"/>
    </source>
</evidence>
<evidence type="ECO:0000259" key="11">
    <source>
        <dbReference type="Pfam" id="PF03449"/>
    </source>
</evidence>
<evidence type="ECO:0000313" key="12">
    <source>
        <dbReference type="EMBL" id="MYD88764.1"/>
    </source>
</evidence>
<protein>
    <recommendedName>
        <fullName evidence="2 8">Transcription elongation factor GreA</fullName>
    </recommendedName>
    <alternativeName>
        <fullName evidence="7 8">Transcript cleavage factor GreA</fullName>
    </alternativeName>
</protein>
<evidence type="ECO:0000256" key="6">
    <source>
        <dbReference type="ARBA" id="ARBA00024916"/>
    </source>
</evidence>
<comment type="caution">
    <text evidence="12">The sequence shown here is derived from an EMBL/GenBank/DDBJ whole genome shotgun (WGS) entry which is preliminary data.</text>
</comment>
<organism evidence="12">
    <name type="scientific">Caldilineaceae bacterium SB0662_bin_9</name>
    <dbReference type="NCBI Taxonomy" id="2605258"/>
    <lineage>
        <taxon>Bacteria</taxon>
        <taxon>Bacillati</taxon>
        <taxon>Chloroflexota</taxon>
        <taxon>Caldilineae</taxon>
        <taxon>Caldilineales</taxon>
        <taxon>Caldilineaceae</taxon>
    </lineage>
</organism>
<dbReference type="PROSITE" id="PS00829">
    <property type="entry name" value="GREAB_1"/>
    <property type="match status" value="1"/>
</dbReference>
<dbReference type="InterPro" id="IPR036953">
    <property type="entry name" value="GreA/GreB_C_sf"/>
</dbReference>
<dbReference type="InterPro" id="IPR028624">
    <property type="entry name" value="Tscrpt_elong_fac_GreA/B"/>
</dbReference>
<dbReference type="PANTHER" id="PTHR30437:SF4">
    <property type="entry name" value="TRANSCRIPTION ELONGATION FACTOR GREA"/>
    <property type="match status" value="1"/>
</dbReference>
<sequence>MAMQDKPRIPMTRAGKARLEDELAELKGARRMEIAEELKEAISHGDLRENAGYDEAKRAQAMLEIRVKEIEADLANSVLIENMDAATGKVTVGVTVVVQETGGTLEESFRIVGKTEADPAQGRISNESPLAQALLGKAAGEVADFTTPMGHTTRFNIVRVEP</sequence>
<evidence type="ECO:0000256" key="5">
    <source>
        <dbReference type="ARBA" id="ARBA00023163"/>
    </source>
</evidence>
<dbReference type="Pfam" id="PF01272">
    <property type="entry name" value="GreA_GreB"/>
    <property type="match status" value="1"/>
</dbReference>
<dbReference type="NCBIfam" id="NF001263">
    <property type="entry name" value="PRK00226.1-4"/>
    <property type="match status" value="1"/>
</dbReference>
<dbReference type="InterPro" id="IPR018151">
    <property type="entry name" value="TF_GreA/GreB_CS"/>
</dbReference>
<dbReference type="InterPro" id="IPR036805">
    <property type="entry name" value="Tscrpt_elong_fac_GreA/B_N_sf"/>
</dbReference>
<dbReference type="NCBIfam" id="TIGR01462">
    <property type="entry name" value="greA"/>
    <property type="match status" value="1"/>
</dbReference>
<keyword evidence="4 8" id="KW-0238">DNA-binding</keyword>
<dbReference type="PIRSF" id="PIRSF006092">
    <property type="entry name" value="GreA_GreB"/>
    <property type="match status" value="1"/>
</dbReference>
<dbReference type="FunFam" id="1.10.287.180:FF:000001">
    <property type="entry name" value="Transcription elongation factor GreA"/>
    <property type="match status" value="1"/>
</dbReference>
<dbReference type="PANTHER" id="PTHR30437">
    <property type="entry name" value="TRANSCRIPTION ELONGATION FACTOR GREA"/>
    <property type="match status" value="1"/>
</dbReference>
<accession>A0A6B1DQP8</accession>
<keyword evidence="8" id="KW-0175">Coiled coil</keyword>
<dbReference type="InterPro" id="IPR001437">
    <property type="entry name" value="Tscrpt_elong_fac_GreA/B_C"/>
</dbReference>
<name>A0A6B1DQP8_9CHLR</name>
<dbReference type="FunFam" id="3.10.50.30:FF:000001">
    <property type="entry name" value="Transcription elongation factor GreA"/>
    <property type="match status" value="1"/>
</dbReference>
<dbReference type="SUPFAM" id="SSF46557">
    <property type="entry name" value="GreA transcript cleavage protein, N-terminal domain"/>
    <property type="match status" value="1"/>
</dbReference>
<dbReference type="GO" id="GO:0070063">
    <property type="term" value="F:RNA polymerase binding"/>
    <property type="evidence" value="ECO:0007669"/>
    <property type="project" value="InterPro"/>
</dbReference>
<evidence type="ECO:0000256" key="8">
    <source>
        <dbReference type="HAMAP-Rule" id="MF_00105"/>
    </source>
</evidence>
<dbReference type="AlphaFoldDB" id="A0A6B1DQP8"/>
<dbReference type="GO" id="GO:0006354">
    <property type="term" value="P:DNA-templated transcription elongation"/>
    <property type="evidence" value="ECO:0007669"/>
    <property type="project" value="TreeGrafter"/>
</dbReference>
<evidence type="ECO:0000256" key="4">
    <source>
        <dbReference type="ARBA" id="ARBA00023125"/>
    </source>
</evidence>
<feature type="domain" description="Transcription elongation factor GreA/GreB C-terminal" evidence="10">
    <location>
        <begin position="87"/>
        <end position="161"/>
    </location>
</feature>
<reference evidence="12" key="1">
    <citation type="submission" date="2019-09" db="EMBL/GenBank/DDBJ databases">
        <title>Characterisation of the sponge microbiome using genome-centric metagenomics.</title>
        <authorList>
            <person name="Engelberts J.P."/>
            <person name="Robbins S.J."/>
            <person name="De Goeij J.M."/>
            <person name="Aranda M."/>
            <person name="Bell S.C."/>
            <person name="Webster N.S."/>
        </authorList>
    </citation>
    <scope>NUCLEOTIDE SEQUENCE</scope>
    <source>
        <strain evidence="12">SB0662_bin_9</strain>
    </source>
</reference>
<dbReference type="SUPFAM" id="SSF54534">
    <property type="entry name" value="FKBP-like"/>
    <property type="match status" value="1"/>
</dbReference>
<dbReference type="Gene3D" id="1.10.287.180">
    <property type="entry name" value="Transcription elongation factor, GreA/GreB, N-terminal domain"/>
    <property type="match status" value="1"/>
</dbReference>
<dbReference type="GO" id="GO:0003746">
    <property type="term" value="F:translation elongation factor activity"/>
    <property type="evidence" value="ECO:0007669"/>
    <property type="project" value="UniProtKB-KW"/>
</dbReference>
<dbReference type="Gene3D" id="3.10.50.30">
    <property type="entry name" value="Transcription elongation factor, GreA/GreB, C-terminal domain"/>
    <property type="match status" value="1"/>
</dbReference>
<feature type="domain" description="Transcription elongation factor GreA/GreB N-terminal" evidence="11">
    <location>
        <begin position="9"/>
        <end position="77"/>
    </location>
</feature>
<dbReference type="Pfam" id="PF03449">
    <property type="entry name" value="GreA_GreB_N"/>
    <property type="match status" value="1"/>
</dbReference>
<dbReference type="GO" id="GO:0032784">
    <property type="term" value="P:regulation of DNA-templated transcription elongation"/>
    <property type="evidence" value="ECO:0007669"/>
    <property type="project" value="UniProtKB-UniRule"/>
</dbReference>
<comment type="similarity">
    <text evidence="1 8 9">Belongs to the GreA/GreB family.</text>
</comment>
<keyword evidence="12" id="KW-0251">Elongation factor</keyword>
<evidence type="ECO:0000259" key="10">
    <source>
        <dbReference type="Pfam" id="PF01272"/>
    </source>
</evidence>
<dbReference type="InterPro" id="IPR022691">
    <property type="entry name" value="Tscrpt_elong_fac_GreA/B_N"/>
</dbReference>
<evidence type="ECO:0000256" key="3">
    <source>
        <dbReference type="ARBA" id="ARBA00023015"/>
    </source>
</evidence>
<evidence type="ECO:0000256" key="2">
    <source>
        <dbReference type="ARBA" id="ARBA00013729"/>
    </source>
</evidence>
<comment type="function">
    <text evidence="6 8 9">Necessary for efficient RNA polymerase transcription elongation past template-encoded arresting sites. The arresting sites in DNA have the property of trapping a certain fraction of elongating RNA polymerases that pass through, resulting in locked ternary complexes. Cleavage of the nascent transcript by cleavage factors such as GreA or GreB allows the resumption of elongation from the new 3'terminus. GreA releases sequences of 2 to 3 nucleotides.</text>
</comment>
<keyword evidence="5 8" id="KW-0804">Transcription</keyword>
<dbReference type="InterPro" id="IPR006359">
    <property type="entry name" value="Tscrpt_elong_fac_GreA"/>
</dbReference>
<gene>
    <name evidence="8 12" type="primary">greA</name>
    <name evidence="12" type="ORF">F4Y08_00265</name>
</gene>
<dbReference type="GO" id="GO:0003677">
    <property type="term" value="F:DNA binding"/>
    <property type="evidence" value="ECO:0007669"/>
    <property type="project" value="UniProtKB-UniRule"/>
</dbReference>
<proteinExistence type="inferred from homology"/>
<dbReference type="HAMAP" id="MF_00105">
    <property type="entry name" value="GreA_GreB"/>
    <property type="match status" value="1"/>
</dbReference>
<keyword evidence="12" id="KW-0648">Protein biosynthesis</keyword>
<dbReference type="EMBL" id="VXPY01000002">
    <property type="protein sequence ID" value="MYD88764.1"/>
    <property type="molecule type" value="Genomic_DNA"/>
</dbReference>
<dbReference type="PROSITE" id="PS00830">
    <property type="entry name" value="GREAB_2"/>
    <property type="match status" value="1"/>
</dbReference>
<dbReference type="InterPro" id="IPR023459">
    <property type="entry name" value="Tscrpt_elong_fac_GreA/B_fam"/>
</dbReference>